<sequence length="151" mass="16106">MALEGDEEGKTKDGRRKGRARGRRRRRSRMRASAAGADGVSPTDSGGAGKRGGVQAPEQLTSSLPHSPCGLITSSYKPSDYMSVVSLSVKCSLVPSLEFSPEVHLPHVVGHPFWQLLSSQYLPSELERTPSVSALGLNTSAVLPYSSCIII</sequence>
<organism evidence="2 3">
    <name type="scientific">Dillenia turbinata</name>
    <dbReference type="NCBI Taxonomy" id="194707"/>
    <lineage>
        <taxon>Eukaryota</taxon>
        <taxon>Viridiplantae</taxon>
        <taxon>Streptophyta</taxon>
        <taxon>Embryophyta</taxon>
        <taxon>Tracheophyta</taxon>
        <taxon>Spermatophyta</taxon>
        <taxon>Magnoliopsida</taxon>
        <taxon>eudicotyledons</taxon>
        <taxon>Gunneridae</taxon>
        <taxon>Pentapetalae</taxon>
        <taxon>Dilleniales</taxon>
        <taxon>Dilleniaceae</taxon>
        <taxon>Dillenia</taxon>
    </lineage>
</organism>
<dbReference type="EMBL" id="JBAMMX010000010">
    <property type="protein sequence ID" value="KAK6931935.1"/>
    <property type="molecule type" value="Genomic_DNA"/>
</dbReference>
<dbReference type="Proteomes" id="UP001370490">
    <property type="component" value="Unassembled WGS sequence"/>
</dbReference>
<keyword evidence="3" id="KW-1185">Reference proteome</keyword>
<evidence type="ECO:0000313" key="3">
    <source>
        <dbReference type="Proteomes" id="UP001370490"/>
    </source>
</evidence>
<accession>A0AAN8ZEK7</accession>
<dbReference type="AlphaFoldDB" id="A0AAN8ZEK7"/>
<feature type="region of interest" description="Disordered" evidence="1">
    <location>
        <begin position="1"/>
        <end position="67"/>
    </location>
</feature>
<proteinExistence type="predicted"/>
<evidence type="ECO:0000313" key="2">
    <source>
        <dbReference type="EMBL" id="KAK6931935.1"/>
    </source>
</evidence>
<comment type="caution">
    <text evidence="2">The sequence shown here is derived from an EMBL/GenBank/DDBJ whole genome shotgun (WGS) entry which is preliminary data.</text>
</comment>
<evidence type="ECO:0000256" key="1">
    <source>
        <dbReference type="SAM" id="MobiDB-lite"/>
    </source>
</evidence>
<feature type="compositionally biased region" description="Basic residues" evidence="1">
    <location>
        <begin position="13"/>
        <end position="30"/>
    </location>
</feature>
<protein>
    <submittedName>
        <fullName evidence="2">Uncharacterized protein</fullName>
    </submittedName>
</protein>
<reference evidence="2 3" key="1">
    <citation type="submission" date="2023-12" db="EMBL/GenBank/DDBJ databases">
        <title>A high-quality genome assembly for Dillenia turbinata (Dilleniales).</title>
        <authorList>
            <person name="Chanderbali A."/>
        </authorList>
    </citation>
    <scope>NUCLEOTIDE SEQUENCE [LARGE SCALE GENOMIC DNA]</scope>
    <source>
        <strain evidence="2">LSX21</strain>
        <tissue evidence="2">Leaf</tissue>
    </source>
</reference>
<name>A0AAN8ZEK7_9MAGN</name>
<gene>
    <name evidence="2" type="ORF">RJ641_001559</name>
</gene>